<evidence type="ECO:0008006" key="6">
    <source>
        <dbReference type="Google" id="ProtNLM"/>
    </source>
</evidence>
<evidence type="ECO:0000256" key="1">
    <source>
        <dbReference type="ARBA" id="ARBA00022676"/>
    </source>
</evidence>
<evidence type="ECO:0000256" key="2">
    <source>
        <dbReference type="ARBA" id="ARBA00022679"/>
    </source>
</evidence>
<keyword evidence="1" id="KW-0328">Glycosyltransferase</keyword>
<sequence length="441" mass="47023">MSAIAERATASRVIAEAPEPAQPRATPSPPRGDVLFVSRQRITGPRNGSSAYLLDLAQAVRRAGYTPHLLQPSPDLMGRWPWLRLGSELSVFASHRIRGVIRMGRWVIAPDPRVGLAGLRGLAGRLLRRLGFAHPLLADRPHPYAVAAPWTARDHAFLRHGQRRAPAIVIADYAFQTPAFAAFPGVPTAVVMHDLFHRRDGNGQDSVALLTQEQELALLSHADAAIAIQSAEAGFVRDHLPGVRPLLVPMAVRPAPAPQPGADDRLLFVGSNTAPNVVGLRWFFDQVWPSIRRQRPDTQLDIAGSVASAFPGGGPPGVHFHGMVPDLAPLYAAAGVAISPLTFGSGLKIKLVEALAHGKAVVATATTLQGVEDTCGGAVIQADDAARFADAVVALAQAPDRRVALAAAALDCARRHFSSQACHAAFIAWLEEQTSPAKVRR</sequence>
<protein>
    <recommendedName>
        <fullName evidence="6">Glycosyltransferase</fullName>
    </recommendedName>
</protein>
<reference evidence="4" key="1">
    <citation type="journal article" date="2014" name="Int. J. Syst. Evol. Microbiol.">
        <title>Complete genome sequence of Corynebacterium casei LMG S-19264T (=DSM 44701T), isolated from a smear-ripened cheese.</title>
        <authorList>
            <consortium name="US DOE Joint Genome Institute (JGI-PGF)"/>
            <person name="Walter F."/>
            <person name="Albersmeier A."/>
            <person name="Kalinowski J."/>
            <person name="Ruckert C."/>
        </authorList>
    </citation>
    <scope>NUCLEOTIDE SEQUENCE</scope>
    <source>
        <strain evidence="4">KCTC 32255</strain>
    </source>
</reference>
<dbReference type="RefSeq" id="WP_189621152.1">
    <property type="nucleotide sequence ID" value="NZ_BMZA01000007.1"/>
</dbReference>
<feature type="region of interest" description="Disordered" evidence="3">
    <location>
        <begin position="1"/>
        <end position="32"/>
    </location>
</feature>
<dbReference type="PANTHER" id="PTHR12526">
    <property type="entry name" value="GLYCOSYLTRANSFERASE"/>
    <property type="match status" value="1"/>
</dbReference>
<keyword evidence="2" id="KW-0808">Transferase</keyword>
<dbReference type="GO" id="GO:0016757">
    <property type="term" value="F:glycosyltransferase activity"/>
    <property type="evidence" value="ECO:0007669"/>
    <property type="project" value="UniProtKB-KW"/>
</dbReference>
<proteinExistence type="predicted"/>
<evidence type="ECO:0000313" key="4">
    <source>
        <dbReference type="EMBL" id="GGZ05907.1"/>
    </source>
</evidence>
<dbReference type="Gene3D" id="3.40.50.2000">
    <property type="entry name" value="Glycogen Phosphorylase B"/>
    <property type="match status" value="1"/>
</dbReference>
<organism evidence="4 5">
    <name type="scientific">Novosphingobium colocasiae</name>
    <dbReference type="NCBI Taxonomy" id="1256513"/>
    <lineage>
        <taxon>Bacteria</taxon>
        <taxon>Pseudomonadati</taxon>
        <taxon>Pseudomonadota</taxon>
        <taxon>Alphaproteobacteria</taxon>
        <taxon>Sphingomonadales</taxon>
        <taxon>Sphingomonadaceae</taxon>
        <taxon>Novosphingobium</taxon>
    </lineage>
</organism>
<accession>A0A918UGT3</accession>
<name>A0A918UGT3_9SPHN</name>
<keyword evidence="5" id="KW-1185">Reference proteome</keyword>
<comment type="caution">
    <text evidence="4">The sequence shown here is derived from an EMBL/GenBank/DDBJ whole genome shotgun (WGS) entry which is preliminary data.</text>
</comment>
<dbReference type="SUPFAM" id="SSF53756">
    <property type="entry name" value="UDP-Glycosyltransferase/glycogen phosphorylase"/>
    <property type="match status" value="1"/>
</dbReference>
<gene>
    <name evidence="4" type="ORF">GCM10011614_20920</name>
</gene>
<evidence type="ECO:0000256" key="3">
    <source>
        <dbReference type="SAM" id="MobiDB-lite"/>
    </source>
</evidence>
<dbReference type="Pfam" id="PF13692">
    <property type="entry name" value="Glyco_trans_1_4"/>
    <property type="match status" value="1"/>
</dbReference>
<dbReference type="Proteomes" id="UP000648075">
    <property type="component" value="Unassembled WGS sequence"/>
</dbReference>
<dbReference type="AlphaFoldDB" id="A0A918UGT3"/>
<dbReference type="EMBL" id="BMZA01000007">
    <property type="protein sequence ID" value="GGZ05907.1"/>
    <property type="molecule type" value="Genomic_DNA"/>
</dbReference>
<dbReference type="PANTHER" id="PTHR12526:SF510">
    <property type="entry name" value="D-INOSITOL 3-PHOSPHATE GLYCOSYLTRANSFERASE"/>
    <property type="match status" value="1"/>
</dbReference>
<evidence type="ECO:0000313" key="5">
    <source>
        <dbReference type="Proteomes" id="UP000648075"/>
    </source>
</evidence>
<reference evidence="4" key="2">
    <citation type="submission" date="2020-09" db="EMBL/GenBank/DDBJ databases">
        <authorList>
            <person name="Sun Q."/>
            <person name="Kim S."/>
        </authorList>
    </citation>
    <scope>NUCLEOTIDE SEQUENCE</scope>
    <source>
        <strain evidence="4">KCTC 32255</strain>
    </source>
</reference>